<organism evidence="1 2">
    <name type="scientific">Gigaspora rosea</name>
    <dbReference type="NCBI Taxonomy" id="44941"/>
    <lineage>
        <taxon>Eukaryota</taxon>
        <taxon>Fungi</taxon>
        <taxon>Fungi incertae sedis</taxon>
        <taxon>Mucoromycota</taxon>
        <taxon>Glomeromycotina</taxon>
        <taxon>Glomeromycetes</taxon>
        <taxon>Diversisporales</taxon>
        <taxon>Gigasporaceae</taxon>
        <taxon>Gigaspora</taxon>
    </lineage>
</organism>
<dbReference type="InterPro" id="IPR036397">
    <property type="entry name" value="RNaseH_sf"/>
</dbReference>
<keyword evidence="2" id="KW-1185">Reference proteome</keyword>
<gene>
    <name evidence="1" type="ORF">C2G38_2093947</name>
</gene>
<dbReference type="EMBL" id="QKWP01000767">
    <property type="protein sequence ID" value="RIB15169.1"/>
    <property type="molecule type" value="Genomic_DNA"/>
</dbReference>
<comment type="caution">
    <text evidence="1">The sequence shown here is derived from an EMBL/GenBank/DDBJ whole genome shotgun (WGS) entry which is preliminary data.</text>
</comment>
<evidence type="ECO:0000313" key="2">
    <source>
        <dbReference type="Proteomes" id="UP000266673"/>
    </source>
</evidence>
<name>A0A397V2D2_9GLOM</name>
<feature type="non-terminal residue" evidence="1">
    <location>
        <position position="1"/>
    </location>
</feature>
<accession>A0A397V2D2</accession>
<dbReference type="GO" id="GO:0003676">
    <property type="term" value="F:nucleic acid binding"/>
    <property type="evidence" value="ECO:0007669"/>
    <property type="project" value="InterPro"/>
</dbReference>
<proteinExistence type="predicted"/>
<protein>
    <submittedName>
        <fullName evidence="1">Uncharacterized protein</fullName>
    </submittedName>
</protein>
<dbReference type="Proteomes" id="UP000266673">
    <property type="component" value="Unassembled WGS sequence"/>
</dbReference>
<sequence length="53" mass="5970">VEMVEVKGHSNNYWNDRVDVLAKEGQAAPLLKVIKEIEDTMIAADWRILSVSS</sequence>
<dbReference type="AlphaFoldDB" id="A0A397V2D2"/>
<evidence type="ECO:0000313" key="1">
    <source>
        <dbReference type="EMBL" id="RIB15169.1"/>
    </source>
</evidence>
<reference evidence="1 2" key="1">
    <citation type="submission" date="2018-06" db="EMBL/GenBank/DDBJ databases">
        <title>Comparative genomics reveals the genomic features of Rhizophagus irregularis, R. cerebriforme, R. diaphanum and Gigaspora rosea, and their symbiotic lifestyle signature.</title>
        <authorList>
            <person name="Morin E."/>
            <person name="San Clemente H."/>
            <person name="Chen E.C.H."/>
            <person name="De La Providencia I."/>
            <person name="Hainaut M."/>
            <person name="Kuo A."/>
            <person name="Kohler A."/>
            <person name="Murat C."/>
            <person name="Tang N."/>
            <person name="Roy S."/>
            <person name="Loubradou J."/>
            <person name="Henrissat B."/>
            <person name="Grigoriev I.V."/>
            <person name="Corradi N."/>
            <person name="Roux C."/>
            <person name="Martin F.M."/>
        </authorList>
    </citation>
    <scope>NUCLEOTIDE SEQUENCE [LARGE SCALE GENOMIC DNA]</scope>
    <source>
        <strain evidence="1 2">DAOM 194757</strain>
    </source>
</reference>
<dbReference type="Gene3D" id="3.30.420.10">
    <property type="entry name" value="Ribonuclease H-like superfamily/Ribonuclease H"/>
    <property type="match status" value="1"/>
</dbReference>